<dbReference type="CDD" id="cd09274">
    <property type="entry name" value="RNase_HI_RT_Ty3"/>
    <property type="match status" value="1"/>
</dbReference>
<dbReference type="GO" id="GO:0003677">
    <property type="term" value="F:DNA binding"/>
    <property type="evidence" value="ECO:0007669"/>
    <property type="project" value="UniProtKB-KW"/>
</dbReference>
<feature type="region of interest" description="Disordered" evidence="12">
    <location>
        <begin position="657"/>
        <end position="692"/>
    </location>
</feature>
<evidence type="ECO:0000313" key="14">
    <source>
        <dbReference type="EMBL" id="KAL1561674.1"/>
    </source>
</evidence>
<keyword evidence="5" id="KW-0460">Magnesium</keyword>
<evidence type="ECO:0000256" key="11">
    <source>
        <dbReference type="ARBA" id="ARBA00023268"/>
    </source>
</evidence>
<dbReference type="FunFam" id="1.10.340.70:FF:000001">
    <property type="entry name" value="Retrovirus-related Pol polyprotein from transposon gypsy-like Protein"/>
    <property type="match status" value="1"/>
</dbReference>
<dbReference type="GO" id="GO:0003887">
    <property type="term" value="F:DNA-directed DNA polymerase activity"/>
    <property type="evidence" value="ECO:0007669"/>
    <property type="project" value="UniProtKB-KW"/>
</dbReference>
<evidence type="ECO:0000256" key="10">
    <source>
        <dbReference type="ARBA" id="ARBA00023172"/>
    </source>
</evidence>
<accession>A0ABD1I0U2</accession>
<keyword evidence="11" id="KW-0511">Multifunctional enzyme</keyword>
<evidence type="ECO:0000256" key="8">
    <source>
        <dbReference type="ARBA" id="ARBA00022932"/>
    </source>
</evidence>
<keyword evidence="8" id="KW-0239">DNA-directed DNA polymerase</keyword>
<keyword evidence="2" id="KW-0479">Metal-binding</keyword>
<keyword evidence="7" id="KW-0695">RNA-directed DNA polymerase</keyword>
<dbReference type="SUPFAM" id="SSF56672">
    <property type="entry name" value="DNA/RNA polymerases"/>
    <property type="match status" value="1"/>
</dbReference>
<dbReference type="InterPro" id="IPR036397">
    <property type="entry name" value="RNaseH_sf"/>
</dbReference>
<dbReference type="GO" id="GO:0006508">
    <property type="term" value="P:proteolysis"/>
    <property type="evidence" value="ECO:0007669"/>
    <property type="project" value="UniProtKB-KW"/>
</dbReference>
<dbReference type="SUPFAM" id="SSF53098">
    <property type="entry name" value="Ribonuclease H-like"/>
    <property type="match status" value="1"/>
</dbReference>
<dbReference type="GO" id="GO:0006310">
    <property type="term" value="P:DNA recombination"/>
    <property type="evidence" value="ECO:0007669"/>
    <property type="project" value="UniProtKB-KW"/>
</dbReference>
<keyword evidence="8" id="KW-0548">Nucleotidyltransferase</keyword>
<evidence type="ECO:0000256" key="9">
    <source>
        <dbReference type="ARBA" id="ARBA00023125"/>
    </source>
</evidence>
<keyword evidence="8" id="KW-0808">Transferase</keyword>
<sequence>MTAAPVLRLPDFSRTFYLETDACDFGIGAVLMQDGHPLAFFSKKLGPRRRSASTYHKELYAIVEAVQKWRQYLLGREFVIRSDQKSLKELLQQVIQTPEQHLYVRKLMGYKFTIEYKTGAANRVADALSRRDEELDTEAALLTALAHPIPDIMGLLKEETKSAIDLVKIKSDIDNGTAAPSLSFRDSLIYSGRRIYVSAQSPLREALIYEHHSTPQAGHPGFDRTLRRIKASFFWPQMNRDVREFVASCVECQTTKYSTQRPAGLLQPLPIPTQVWEDVSMDFIVGLPLSKGYTTIMVVVDRLSKYAHFAPLPARFDAMRVARLFIDTVVKHHGFPKTLVSDRDPIFLSDIWENMLTLSGTKLHFSTAYHPQSDGQTEVRNRGLEQYLRAFVADRPSKWANFLPWAELALNCFYHEGLGTSPFHALYGREPPALIAAPPSAATPPSVADLIRQRGALLVDLRHNLEQAQQRMRAIANRHRRDVNFEVGDKVLLKLQQYRQHSVAKPLSAKLGRRYYGPFVIVERIGPVAYRLQLPSAARIHDVFHVSLLKKFVEGVVAVPGVALPQEFVGSKPVLKPMELLDRRMALQGGKAIEQVLVSWSTDGTVVSTWEPYDYITRRFPHLLEDKECPIRGGIDTGIQPAIDEVTANNEELLEVEELVEESEEEEEERDKKDRPKRRTRPPVKYGDYTSY</sequence>
<evidence type="ECO:0000256" key="12">
    <source>
        <dbReference type="SAM" id="MobiDB-lite"/>
    </source>
</evidence>
<dbReference type="Gene3D" id="3.30.420.10">
    <property type="entry name" value="Ribonuclease H-like superfamily/Ribonuclease H"/>
    <property type="match status" value="1"/>
</dbReference>
<proteinExistence type="predicted"/>
<dbReference type="GO" id="GO:0015074">
    <property type="term" value="P:DNA integration"/>
    <property type="evidence" value="ECO:0007669"/>
    <property type="project" value="UniProtKB-KW"/>
</dbReference>
<dbReference type="InterPro" id="IPR041577">
    <property type="entry name" value="RT_RNaseH_2"/>
</dbReference>
<dbReference type="PANTHER" id="PTHR37984">
    <property type="entry name" value="PROTEIN CBG26694"/>
    <property type="match status" value="1"/>
</dbReference>
<dbReference type="GO" id="GO:0046872">
    <property type="term" value="F:metal ion binding"/>
    <property type="evidence" value="ECO:0007669"/>
    <property type="project" value="UniProtKB-KW"/>
</dbReference>
<reference evidence="14 15" key="1">
    <citation type="submission" date="2024-06" db="EMBL/GenBank/DDBJ databases">
        <title>A chromosome level genome sequence of Diviner's sage (Salvia divinorum).</title>
        <authorList>
            <person name="Ford S.A."/>
            <person name="Ro D.-K."/>
            <person name="Ness R.W."/>
            <person name="Phillips M.A."/>
        </authorList>
    </citation>
    <scope>NUCLEOTIDE SEQUENCE [LARGE SCALE GENOMIC DNA]</scope>
    <source>
        <strain evidence="14">SAF-2024a</strain>
        <tissue evidence="14">Leaf</tissue>
    </source>
</reference>
<dbReference type="InterPro" id="IPR050951">
    <property type="entry name" value="Retrovirus_Pol_polyprotein"/>
</dbReference>
<dbReference type="Pfam" id="PF24626">
    <property type="entry name" value="SH3_Tf2-1"/>
    <property type="match status" value="1"/>
</dbReference>
<protein>
    <recommendedName>
        <fullName evidence="13">Integrase catalytic domain-containing protein</fullName>
    </recommendedName>
</protein>
<keyword evidence="6" id="KW-0229">DNA integration</keyword>
<evidence type="ECO:0000256" key="7">
    <source>
        <dbReference type="ARBA" id="ARBA00022918"/>
    </source>
</evidence>
<keyword evidence="9" id="KW-0238">DNA-binding</keyword>
<comment type="caution">
    <text evidence="14">The sequence shown here is derived from an EMBL/GenBank/DDBJ whole genome shotgun (WGS) entry which is preliminary data.</text>
</comment>
<feature type="domain" description="Integrase catalytic" evidence="13">
    <location>
        <begin position="266"/>
        <end position="430"/>
    </location>
</feature>
<dbReference type="InterPro" id="IPR001584">
    <property type="entry name" value="Integrase_cat-core"/>
</dbReference>
<evidence type="ECO:0000256" key="5">
    <source>
        <dbReference type="ARBA" id="ARBA00022842"/>
    </source>
</evidence>
<dbReference type="PANTHER" id="PTHR37984:SF5">
    <property type="entry name" value="PROTEIN NYNRIN-LIKE"/>
    <property type="match status" value="1"/>
</dbReference>
<dbReference type="InterPro" id="IPR056924">
    <property type="entry name" value="SH3_Tf2-1"/>
</dbReference>
<organism evidence="14 15">
    <name type="scientific">Salvia divinorum</name>
    <name type="common">Maria pastora</name>
    <name type="synonym">Diviner's sage</name>
    <dbReference type="NCBI Taxonomy" id="28513"/>
    <lineage>
        <taxon>Eukaryota</taxon>
        <taxon>Viridiplantae</taxon>
        <taxon>Streptophyta</taxon>
        <taxon>Embryophyta</taxon>
        <taxon>Tracheophyta</taxon>
        <taxon>Spermatophyta</taxon>
        <taxon>Magnoliopsida</taxon>
        <taxon>eudicotyledons</taxon>
        <taxon>Gunneridae</taxon>
        <taxon>Pentapetalae</taxon>
        <taxon>asterids</taxon>
        <taxon>lamiids</taxon>
        <taxon>Lamiales</taxon>
        <taxon>Lamiaceae</taxon>
        <taxon>Nepetoideae</taxon>
        <taxon>Mentheae</taxon>
        <taxon>Salviinae</taxon>
        <taxon>Salvia</taxon>
        <taxon>Salvia subgen. Calosphace</taxon>
    </lineage>
</organism>
<evidence type="ECO:0000256" key="3">
    <source>
        <dbReference type="ARBA" id="ARBA00022750"/>
    </source>
</evidence>
<keyword evidence="15" id="KW-1185">Reference proteome</keyword>
<dbReference type="InterPro" id="IPR043502">
    <property type="entry name" value="DNA/RNA_pol_sf"/>
</dbReference>
<dbReference type="EMBL" id="JBEAFC010000003">
    <property type="protein sequence ID" value="KAL1561674.1"/>
    <property type="molecule type" value="Genomic_DNA"/>
</dbReference>
<keyword evidence="10" id="KW-0233">DNA recombination</keyword>
<keyword evidence="3" id="KW-0064">Aspartyl protease</keyword>
<evidence type="ECO:0000256" key="6">
    <source>
        <dbReference type="ARBA" id="ARBA00022908"/>
    </source>
</evidence>
<keyword evidence="1" id="KW-0645">Protease</keyword>
<dbReference type="GO" id="GO:0003964">
    <property type="term" value="F:RNA-directed DNA polymerase activity"/>
    <property type="evidence" value="ECO:0007669"/>
    <property type="project" value="UniProtKB-KW"/>
</dbReference>
<gene>
    <name evidence="14" type="ORF">AAHA92_04351</name>
</gene>
<dbReference type="InterPro" id="IPR012337">
    <property type="entry name" value="RNaseH-like_sf"/>
</dbReference>
<name>A0ABD1I0U2_SALDI</name>
<keyword evidence="4" id="KW-0378">Hydrolase</keyword>
<evidence type="ECO:0000256" key="4">
    <source>
        <dbReference type="ARBA" id="ARBA00022801"/>
    </source>
</evidence>
<evidence type="ECO:0000259" key="13">
    <source>
        <dbReference type="PROSITE" id="PS50994"/>
    </source>
</evidence>
<feature type="compositionally biased region" description="Acidic residues" evidence="12">
    <location>
        <begin position="657"/>
        <end position="669"/>
    </location>
</feature>
<dbReference type="Gene3D" id="1.10.340.70">
    <property type="match status" value="1"/>
</dbReference>
<dbReference type="InterPro" id="IPR041588">
    <property type="entry name" value="Integrase_H2C2"/>
</dbReference>
<dbReference type="PROSITE" id="PS50994">
    <property type="entry name" value="INTEGRASE"/>
    <property type="match status" value="1"/>
</dbReference>
<dbReference type="Gene3D" id="3.10.20.370">
    <property type="match status" value="1"/>
</dbReference>
<dbReference type="Pfam" id="PF17919">
    <property type="entry name" value="RT_RNaseH_2"/>
    <property type="match status" value="1"/>
</dbReference>
<dbReference type="GO" id="GO:0004190">
    <property type="term" value="F:aspartic-type endopeptidase activity"/>
    <property type="evidence" value="ECO:0007669"/>
    <property type="project" value="UniProtKB-KW"/>
</dbReference>
<evidence type="ECO:0000256" key="1">
    <source>
        <dbReference type="ARBA" id="ARBA00022670"/>
    </source>
</evidence>
<evidence type="ECO:0000256" key="2">
    <source>
        <dbReference type="ARBA" id="ARBA00022723"/>
    </source>
</evidence>
<dbReference type="Pfam" id="PF17921">
    <property type="entry name" value="Integrase_H2C2"/>
    <property type="match status" value="1"/>
</dbReference>
<dbReference type="Proteomes" id="UP001567538">
    <property type="component" value="Unassembled WGS sequence"/>
</dbReference>
<evidence type="ECO:0000313" key="15">
    <source>
        <dbReference type="Proteomes" id="UP001567538"/>
    </source>
</evidence>
<dbReference type="AlphaFoldDB" id="A0ABD1I0U2"/>